<comment type="caution">
    <text evidence="3">The sequence shown here is derived from an EMBL/GenBank/DDBJ whole genome shotgun (WGS) entry which is preliminary data.</text>
</comment>
<name>A0A4R6SJT6_LABRH</name>
<reference evidence="3 4" key="1">
    <citation type="submission" date="2019-03" db="EMBL/GenBank/DDBJ databases">
        <title>Genomic Encyclopedia of Type Strains, Phase IV (KMG-IV): sequencing the most valuable type-strain genomes for metagenomic binning, comparative biology and taxonomic classification.</title>
        <authorList>
            <person name="Goeker M."/>
        </authorList>
    </citation>
    <scope>NUCLEOTIDE SEQUENCE [LARGE SCALE GENOMIC DNA]</scope>
    <source>
        <strain evidence="3 4">DSM 45361</strain>
    </source>
</reference>
<evidence type="ECO:0000313" key="3">
    <source>
        <dbReference type="EMBL" id="TDQ04319.1"/>
    </source>
</evidence>
<feature type="region of interest" description="Disordered" evidence="1">
    <location>
        <begin position="1"/>
        <end position="21"/>
    </location>
</feature>
<feature type="transmembrane region" description="Helical" evidence="2">
    <location>
        <begin position="83"/>
        <end position="112"/>
    </location>
</feature>
<gene>
    <name evidence="3" type="ORF">EV186_101263</name>
</gene>
<protein>
    <submittedName>
        <fullName evidence="3">Uncharacterized protein</fullName>
    </submittedName>
</protein>
<keyword evidence="2" id="KW-0812">Transmembrane</keyword>
<dbReference type="Proteomes" id="UP000295444">
    <property type="component" value="Unassembled WGS sequence"/>
</dbReference>
<sequence>MESIERAPTINPDLAQDSHGRVGRRTIYVGGAYCPQNQPRAAEPPEPRKPLEQSAAYTTGDDLDDWSPERGTPLDRLVATWPAWVRIALVAAVLVLGAVAMLTAGAGVGAVLTGTSFLP</sequence>
<evidence type="ECO:0000256" key="2">
    <source>
        <dbReference type="SAM" id="Phobius"/>
    </source>
</evidence>
<evidence type="ECO:0000256" key="1">
    <source>
        <dbReference type="SAM" id="MobiDB-lite"/>
    </source>
</evidence>
<keyword evidence="2" id="KW-0472">Membrane</keyword>
<proteinExistence type="predicted"/>
<dbReference type="EMBL" id="SNXZ01000001">
    <property type="protein sequence ID" value="TDQ04319.1"/>
    <property type="molecule type" value="Genomic_DNA"/>
</dbReference>
<evidence type="ECO:0000313" key="4">
    <source>
        <dbReference type="Proteomes" id="UP000295444"/>
    </source>
</evidence>
<keyword evidence="2" id="KW-1133">Transmembrane helix</keyword>
<dbReference type="AlphaFoldDB" id="A0A4R6SJT6"/>
<feature type="region of interest" description="Disordered" evidence="1">
    <location>
        <begin position="34"/>
        <end position="68"/>
    </location>
</feature>
<accession>A0A4R6SJT6</accession>
<organism evidence="3 4">
    <name type="scientific">Labedaea rhizosphaerae</name>
    <dbReference type="NCBI Taxonomy" id="598644"/>
    <lineage>
        <taxon>Bacteria</taxon>
        <taxon>Bacillati</taxon>
        <taxon>Actinomycetota</taxon>
        <taxon>Actinomycetes</taxon>
        <taxon>Pseudonocardiales</taxon>
        <taxon>Pseudonocardiaceae</taxon>
        <taxon>Labedaea</taxon>
    </lineage>
</organism>
<keyword evidence="4" id="KW-1185">Reference proteome</keyword>